<proteinExistence type="predicted"/>
<sequence>MKRLTEQQWAILKAYEDRNYVAAVREDIVRAYPWLADQRKLGVRLNEAYARTKELGFTHDGPTVDFLYLEATTPGFYLLPAIAAWLDKPGVPGEQRFEMLLQVTRKKKQEQKEVH</sequence>
<keyword evidence="2" id="KW-1185">Reference proteome</keyword>
<evidence type="ECO:0000313" key="1">
    <source>
        <dbReference type="EMBL" id="PVX81825.1"/>
    </source>
</evidence>
<protein>
    <recommendedName>
        <fullName evidence="3">Pyocin activator protein PrtN</fullName>
    </recommendedName>
</protein>
<gene>
    <name evidence="1" type="ORF">C7402_110230</name>
</gene>
<dbReference type="RefSeq" id="WP_133254523.1">
    <property type="nucleotide sequence ID" value="NZ_QEOB01000010.1"/>
</dbReference>
<accession>A0ABX5KLV5</accession>
<dbReference type="EMBL" id="QEOB01000010">
    <property type="protein sequence ID" value="PVX81825.1"/>
    <property type="molecule type" value="Genomic_DNA"/>
</dbReference>
<dbReference type="Proteomes" id="UP000245712">
    <property type="component" value="Unassembled WGS sequence"/>
</dbReference>
<organism evidence="1 2">
    <name type="scientific">Paraburkholderia unamae</name>
    <dbReference type="NCBI Taxonomy" id="219649"/>
    <lineage>
        <taxon>Bacteria</taxon>
        <taxon>Pseudomonadati</taxon>
        <taxon>Pseudomonadota</taxon>
        <taxon>Betaproteobacteria</taxon>
        <taxon>Burkholderiales</taxon>
        <taxon>Burkholderiaceae</taxon>
        <taxon>Paraburkholderia</taxon>
    </lineage>
</organism>
<reference evidence="1 2" key="1">
    <citation type="submission" date="2018-05" db="EMBL/GenBank/DDBJ databases">
        <title>Genomic Encyclopedia of Type Strains, Phase IV (KMG-V): Genome sequencing to study the core and pangenomes of soil and plant-associated prokaryotes.</title>
        <authorList>
            <person name="Whitman W."/>
        </authorList>
    </citation>
    <scope>NUCLEOTIDE SEQUENCE [LARGE SCALE GENOMIC DNA]</scope>
    <source>
        <strain evidence="1 2">SCZa-39</strain>
    </source>
</reference>
<name>A0ABX5KLV5_9BURK</name>
<comment type="caution">
    <text evidence="1">The sequence shown here is derived from an EMBL/GenBank/DDBJ whole genome shotgun (WGS) entry which is preliminary data.</text>
</comment>
<evidence type="ECO:0000313" key="2">
    <source>
        <dbReference type="Proteomes" id="UP000245712"/>
    </source>
</evidence>
<evidence type="ECO:0008006" key="3">
    <source>
        <dbReference type="Google" id="ProtNLM"/>
    </source>
</evidence>